<dbReference type="EMBL" id="HG937692">
    <property type="protein sequence ID" value="CDP36073.1"/>
    <property type="molecule type" value="Genomic_DNA"/>
</dbReference>
<evidence type="ECO:0000256" key="4">
    <source>
        <dbReference type="SAM" id="Phobius"/>
    </source>
</evidence>
<reference evidence="6" key="2">
    <citation type="submission" date="2014-06" db="EMBL/GenBank/DDBJ databases">
        <title>The complete genome of Blastobotrys (Arxula) adeninivorans LS3 - a yeast of biotechnological interest.</title>
        <authorList>
            <person name="Kunze G."/>
            <person name="Gaillardin C."/>
            <person name="Czernicka M."/>
            <person name="Durrens P."/>
            <person name="Martin T."/>
            <person name="Boer E."/>
            <person name="Gabaldon T."/>
            <person name="Cruz J."/>
            <person name="Talla E."/>
            <person name="Marck C."/>
            <person name="Goffeau A."/>
            <person name="Barbe V."/>
            <person name="Baret P."/>
            <person name="Baronian K."/>
            <person name="Beier S."/>
            <person name="Bleykasten C."/>
            <person name="Bode R."/>
            <person name="Casaregola S."/>
            <person name="Despons L."/>
            <person name="Fairhead C."/>
            <person name="Giersberg M."/>
            <person name="Gierski P."/>
            <person name="Hahnel U."/>
            <person name="Hartmann A."/>
            <person name="Jankowska D."/>
            <person name="Jubin C."/>
            <person name="Jung P."/>
            <person name="Lafontaine I."/>
            <person name="Leh-Louis V."/>
            <person name="Lemaire M."/>
            <person name="Marcet-Houben M."/>
            <person name="Mascher M."/>
            <person name="Morel G."/>
            <person name="Richard G.-F."/>
            <person name="Riechen J."/>
            <person name="Sacerdot C."/>
            <person name="Sarkar A."/>
            <person name="Savel G."/>
            <person name="Schacherer J."/>
            <person name="Sherman D."/>
            <person name="Straub M.-L."/>
            <person name="Stein N."/>
            <person name="Thierry A."/>
            <person name="Trautwein-Schult A."/>
            <person name="Westhof E."/>
            <person name="Worch S."/>
            <person name="Dujon B."/>
            <person name="Souciet J.-L."/>
            <person name="Wincker P."/>
            <person name="Scholz U."/>
            <person name="Neuveglise N."/>
        </authorList>
    </citation>
    <scope>NUCLEOTIDE SEQUENCE</scope>
    <source>
        <strain evidence="6">LS3</strain>
    </source>
</reference>
<dbReference type="GO" id="GO:0016042">
    <property type="term" value="P:lipid catabolic process"/>
    <property type="evidence" value="ECO:0007669"/>
    <property type="project" value="UniProtKB-KW"/>
</dbReference>
<keyword evidence="4" id="KW-0472">Membrane</keyword>
<dbReference type="PANTHER" id="PTHR12482">
    <property type="entry name" value="LIPASE ROG1-RELATED-RELATED"/>
    <property type="match status" value="1"/>
</dbReference>
<dbReference type="InterPro" id="IPR007751">
    <property type="entry name" value="DUF676_lipase-like"/>
</dbReference>
<dbReference type="Gene3D" id="3.40.50.1820">
    <property type="entry name" value="alpha/beta hydrolase"/>
    <property type="match status" value="1"/>
</dbReference>
<dbReference type="GO" id="GO:0047372">
    <property type="term" value="F:monoacylglycerol lipase activity"/>
    <property type="evidence" value="ECO:0007669"/>
    <property type="project" value="TreeGrafter"/>
</dbReference>
<evidence type="ECO:0000259" key="5">
    <source>
        <dbReference type="Pfam" id="PF05057"/>
    </source>
</evidence>
<organism evidence="6">
    <name type="scientific">Blastobotrys adeninivorans</name>
    <name type="common">Yeast</name>
    <name type="synonym">Arxula adeninivorans</name>
    <dbReference type="NCBI Taxonomy" id="409370"/>
    <lineage>
        <taxon>Eukaryota</taxon>
        <taxon>Fungi</taxon>
        <taxon>Dikarya</taxon>
        <taxon>Ascomycota</taxon>
        <taxon>Saccharomycotina</taxon>
        <taxon>Dipodascomycetes</taxon>
        <taxon>Dipodascales</taxon>
        <taxon>Trichomonascaceae</taxon>
        <taxon>Blastobotrys</taxon>
    </lineage>
</organism>
<evidence type="ECO:0000256" key="1">
    <source>
        <dbReference type="ARBA" id="ARBA00007920"/>
    </source>
</evidence>
<evidence type="ECO:0000313" key="6">
    <source>
        <dbReference type="EMBL" id="CDP36073.1"/>
    </source>
</evidence>
<proteinExistence type="inferred from homology"/>
<feature type="domain" description="DUF676" evidence="5">
    <location>
        <begin position="3"/>
        <end position="222"/>
    </location>
</feature>
<accession>A0A060T540</accession>
<reference evidence="6" key="1">
    <citation type="submission" date="2014-02" db="EMBL/GenBank/DDBJ databases">
        <authorList>
            <person name="Genoscope - CEA"/>
        </authorList>
    </citation>
    <scope>NUCLEOTIDE SEQUENCE</scope>
    <source>
        <strain evidence="6">LS3</strain>
    </source>
</reference>
<comment type="similarity">
    <text evidence="1">Belongs to the putative lipase ROG1 family.</text>
</comment>
<gene>
    <name evidence="6" type="ORF">GNLVRS02_ARAD1B04686g</name>
</gene>
<feature type="transmembrane region" description="Helical" evidence="4">
    <location>
        <begin position="281"/>
        <end position="302"/>
    </location>
</feature>
<keyword evidence="4" id="KW-0812">Transmembrane</keyword>
<keyword evidence="4" id="KW-1133">Transmembrane helix</keyword>
<keyword evidence="2" id="KW-0442">Lipid degradation</keyword>
<name>A0A060T540_BLAAD</name>
<dbReference type="InterPro" id="IPR029058">
    <property type="entry name" value="AB_hydrolase_fold"/>
</dbReference>
<keyword evidence="2" id="KW-0443">Lipid metabolism</keyword>
<dbReference type="Pfam" id="PF05057">
    <property type="entry name" value="DUF676"/>
    <property type="match status" value="1"/>
</dbReference>
<dbReference type="PANTHER" id="PTHR12482:SF65">
    <property type="entry name" value="ESTERASE, PUTATIVE (AFU_ORTHOLOGUE AFUA_3G12320)-RELATED"/>
    <property type="match status" value="1"/>
</dbReference>
<evidence type="ECO:0000256" key="3">
    <source>
        <dbReference type="SAM" id="MobiDB-lite"/>
    </source>
</evidence>
<sequence length="442" mass="49593">MECHLVVLVHGLWGTVGHFNYIASQLAEQGAFIHNDLGSSPSPKEVQGMKGGMPTIVYRAYGNQGYFTYDGVDVCGTRVAGEIIDELDRLNKSGDWKVTKLSIAGYSLGGLVSRYAIGVLHRQEIPQKYELHLATFTTFATPHVGVVVLGSSLMTRCFNTIGTLSMSATSRQLFLKDKFHNDRPLLEYMTSPRSPFYQGLTQFDKVSLYANIAHDARCEWYTASISSSDPFAGMSHLVEGTYVQGYGPTVLDMTQPIHIAPHHDEPKSTGFFRRVLNFAKVMFRLCVVLPVWFVAFTINATYQHLASSIRMRSFRSQGRMNLDMSPVIDELLEEEANKVVESMYKVVARPSRRQERDAPGTEPLDEDDHAHEEAPLLDKKLPLNSAQQSIVSQLNQLPWNKYGVHITKHHHGHAAIIVRYPAKGFVEGETVVRHWLDNVLTE</sequence>
<dbReference type="InterPro" id="IPR044294">
    <property type="entry name" value="Lipase-like"/>
</dbReference>
<feature type="region of interest" description="Disordered" evidence="3">
    <location>
        <begin position="350"/>
        <end position="371"/>
    </location>
</feature>
<dbReference type="AlphaFoldDB" id="A0A060T540"/>
<dbReference type="SUPFAM" id="SSF53474">
    <property type="entry name" value="alpha/beta-Hydrolases"/>
    <property type="match status" value="1"/>
</dbReference>
<evidence type="ECO:0000256" key="2">
    <source>
        <dbReference type="ARBA" id="ARBA00022963"/>
    </source>
</evidence>
<protein>
    <submittedName>
        <fullName evidence="6">ARAD1B04686p</fullName>
    </submittedName>
</protein>
<dbReference type="GO" id="GO:0005811">
    <property type="term" value="C:lipid droplet"/>
    <property type="evidence" value="ECO:0007669"/>
    <property type="project" value="TreeGrafter"/>
</dbReference>
<dbReference type="PhylomeDB" id="A0A060T540"/>
<dbReference type="GO" id="GO:0004622">
    <property type="term" value="F:phosphatidylcholine lysophospholipase activity"/>
    <property type="evidence" value="ECO:0007669"/>
    <property type="project" value="TreeGrafter"/>
</dbReference>